<proteinExistence type="predicted"/>
<dbReference type="InterPro" id="IPR038695">
    <property type="entry name" value="Saro_0823-like_sf"/>
</dbReference>
<dbReference type="InterPro" id="IPR003795">
    <property type="entry name" value="DUF192"/>
</dbReference>
<accession>A0ABZ2REZ0</accession>
<organism evidence="1 2">
    <name type="scientific">Ectopseudomonas mendocina</name>
    <name type="common">Pseudomonas mendocina</name>
    <dbReference type="NCBI Taxonomy" id="300"/>
    <lineage>
        <taxon>Bacteria</taxon>
        <taxon>Pseudomonadati</taxon>
        <taxon>Pseudomonadota</taxon>
        <taxon>Gammaproteobacteria</taxon>
        <taxon>Pseudomonadales</taxon>
        <taxon>Pseudomonadaceae</taxon>
        <taxon>Ectopseudomonas</taxon>
    </lineage>
</organism>
<dbReference type="PANTHER" id="PTHR37953">
    <property type="entry name" value="UPF0127 PROTEIN MJ1496"/>
    <property type="match status" value="1"/>
</dbReference>
<reference evidence="1 2" key="1">
    <citation type="submission" date="2024-03" db="EMBL/GenBank/DDBJ databases">
        <title>Complete genome of BD2.</title>
        <authorList>
            <person name="Cao G."/>
        </authorList>
    </citation>
    <scope>NUCLEOTIDE SEQUENCE [LARGE SCALE GENOMIC DNA]</scope>
    <source>
        <strain evidence="1 2">BD2</strain>
    </source>
</reference>
<dbReference type="Gene3D" id="2.60.120.1140">
    <property type="entry name" value="Protein of unknown function DUF192"/>
    <property type="match status" value="1"/>
</dbReference>
<evidence type="ECO:0000313" key="1">
    <source>
        <dbReference type="EMBL" id="WXL25589.1"/>
    </source>
</evidence>
<evidence type="ECO:0000313" key="2">
    <source>
        <dbReference type="Proteomes" id="UP001476583"/>
    </source>
</evidence>
<dbReference type="PANTHER" id="PTHR37953:SF1">
    <property type="entry name" value="UPF0127 PROTEIN MJ1496"/>
    <property type="match status" value="1"/>
</dbReference>
<gene>
    <name evidence="1" type="ORF">WG219_20190</name>
</gene>
<dbReference type="Proteomes" id="UP001476583">
    <property type="component" value="Chromosome"/>
</dbReference>
<name>A0ABZ2REZ0_ECTME</name>
<dbReference type="EMBL" id="CP148074">
    <property type="protein sequence ID" value="WXL25589.1"/>
    <property type="molecule type" value="Genomic_DNA"/>
</dbReference>
<dbReference type="Pfam" id="PF02643">
    <property type="entry name" value="DUF192"/>
    <property type="match status" value="1"/>
</dbReference>
<protein>
    <submittedName>
        <fullName evidence="1">DUF192 domain-containing protein</fullName>
    </submittedName>
</protein>
<sequence length="114" mass="12593">MAHKLYRPDGTYVPLELTLADSLLSRLKGLLGRAGLNPAEGIWISPCNSVHCFFMRFAIDVVYLDSNHQIVAIRPNLAPWRISLCWKAKSVIELAAGECQRLGITPGDKIKCAS</sequence>
<keyword evidence="2" id="KW-1185">Reference proteome</keyword>